<feature type="transmembrane region" description="Helical" evidence="1">
    <location>
        <begin position="246"/>
        <end position="276"/>
    </location>
</feature>
<dbReference type="EMBL" id="CP134878">
    <property type="protein sequence ID" value="WNM18104.1"/>
    <property type="molecule type" value="Genomic_DNA"/>
</dbReference>
<evidence type="ECO:0000313" key="4">
    <source>
        <dbReference type="EMBL" id="WNM22156.1"/>
    </source>
</evidence>
<organism evidence="4 5">
    <name type="scientific">Flavobacterium capsici</name>
    <dbReference type="NCBI Taxonomy" id="3075618"/>
    <lineage>
        <taxon>Bacteria</taxon>
        <taxon>Pseudomonadati</taxon>
        <taxon>Bacteroidota</taxon>
        <taxon>Flavobacteriia</taxon>
        <taxon>Flavobacteriales</taxon>
        <taxon>Flavobacteriaceae</taxon>
        <taxon>Flavobacterium</taxon>
    </lineage>
</organism>
<keyword evidence="5" id="KW-1185">Reference proteome</keyword>
<evidence type="ECO:0000313" key="5">
    <source>
        <dbReference type="Proteomes" id="UP001304515"/>
    </source>
</evidence>
<feature type="transmembrane region" description="Helical" evidence="1">
    <location>
        <begin position="418"/>
        <end position="435"/>
    </location>
</feature>
<feature type="transmembrane region" description="Helical" evidence="1">
    <location>
        <begin position="33"/>
        <end position="51"/>
    </location>
</feature>
<feature type="transmembrane region" description="Helical" evidence="1">
    <location>
        <begin position="223"/>
        <end position="239"/>
    </location>
</feature>
<dbReference type="InterPro" id="IPR058065">
    <property type="entry name" value="LIC_10190-like"/>
</dbReference>
<feature type="transmembrane region" description="Helical" evidence="1">
    <location>
        <begin position="440"/>
        <end position="458"/>
    </location>
</feature>
<feature type="domain" description="DUF8201" evidence="2">
    <location>
        <begin position="1"/>
        <end position="423"/>
    </location>
</feature>
<dbReference type="AlphaFoldDB" id="A0AA96J897"/>
<name>A0AA96J897_9FLAO</name>
<feature type="transmembrane region" description="Helical" evidence="1">
    <location>
        <begin position="370"/>
        <end position="388"/>
    </location>
</feature>
<feature type="transmembrane region" description="Helical" evidence="1">
    <location>
        <begin position="6"/>
        <end position="26"/>
    </location>
</feature>
<dbReference type="KEGG" id="fcj:RN605_02070"/>
<evidence type="ECO:0000256" key="1">
    <source>
        <dbReference type="SAM" id="Phobius"/>
    </source>
</evidence>
<feature type="transmembrane region" description="Helical" evidence="1">
    <location>
        <begin position="57"/>
        <end position="76"/>
    </location>
</feature>
<dbReference type="Proteomes" id="UP001304515">
    <property type="component" value="Chromosome"/>
</dbReference>
<dbReference type="EMBL" id="CP134890">
    <property type="protein sequence ID" value="WNM22156.1"/>
    <property type="molecule type" value="Genomic_DNA"/>
</dbReference>
<gene>
    <name evidence="4" type="ORF">RN605_02070</name>
    <name evidence="3" type="ORF">RN608_08770</name>
</gene>
<dbReference type="NCBIfam" id="NF047510">
    <property type="entry name" value="LIC_10190_fam"/>
    <property type="match status" value="1"/>
</dbReference>
<feature type="transmembrane region" description="Helical" evidence="1">
    <location>
        <begin position="288"/>
        <end position="312"/>
    </location>
</feature>
<dbReference type="InterPro" id="IPR058514">
    <property type="entry name" value="DUF8201"/>
</dbReference>
<keyword evidence="1" id="KW-0472">Membrane</keyword>
<feature type="transmembrane region" description="Helical" evidence="1">
    <location>
        <begin position="199"/>
        <end position="217"/>
    </location>
</feature>
<evidence type="ECO:0000313" key="3">
    <source>
        <dbReference type="EMBL" id="WNM18104.1"/>
    </source>
</evidence>
<evidence type="ECO:0000259" key="2">
    <source>
        <dbReference type="Pfam" id="PF26626"/>
    </source>
</evidence>
<accession>A0AA96J7B3</accession>
<feature type="transmembrane region" description="Helical" evidence="1">
    <location>
        <begin position="97"/>
        <end position="115"/>
    </location>
</feature>
<protein>
    <recommendedName>
        <fullName evidence="2">DUF8201 domain-containing protein</fullName>
    </recommendedName>
</protein>
<reference evidence="4 5" key="1">
    <citation type="submission" date="2023-09" db="EMBL/GenBank/DDBJ databases">
        <title>Flavobacterium sp. a novel bacteria isolate from Pepper rhizosphere.</title>
        <authorList>
            <person name="Peng Y."/>
            <person name="Lee J."/>
        </authorList>
    </citation>
    <scope>NUCLEOTIDE SEQUENCE [LARGE SCALE GENOMIC DNA]</scope>
    <source>
        <strain evidence="3">PMR2A8</strain>
        <strain evidence="4 5">PMTSA4</strain>
    </source>
</reference>
<sequence>MSLILISWIYTLFTSINFGNLFLRILKHKPTNGIITSILGLFLTTILASIWACFERINIEFHALLLILNGILFIQSKKQITNIYKSLYEDFKLFSKTLKWIFFFCFIIVLIQSSTSPILPDNETYYIQTIKWLNEYGFVPGLANLHLFLGQTSGWHITQSVFNFSFLYSNFNDLNGLCLVLVSFYFLKKLQLYSESKSIIDLLFGLFPMLYVVLYPFVNSPSPDLMVYLLSFIIFYLFLKNATSNYLLIVVFALFAFYIKITSAILLMLPILLITFRYPVIKTKVFKSISLSIIVVFLWIIKNIIITGYPFFPVSKITFFKVSYAIPEQIIDYFFSSKIMHSFYVSPYDFNQISSSELLKKYFFNNGVDSVFAIITLMLVIIIPFVFYRIKNNKLWIIYGLFITQLTMLSFSSPQFRFYFFFTLFFSVLLLAYLLKNNKLLLPFYFGILFFTTIIYFFPNPLNLNSKDYITFTNLVYPKLNSSTNCNFKKVTLDNLNYNSPSNTTLFWITGNGLLPCVSQDQIDYFQANFNVIPQMNGTSLKDGFYSKELP</sequence>
<dbReference type="Pfam" id="PF26626">
    <property type="entry name" value="DUF8201"/>
    <property type="match status" value="1"/>
</dbReference>
<accession>A0AA96J897</accession>
<keyword evidence="1" id="KW-0812">Transmembrane</keyword>
<feature type="transmembrane region" description="Helical" evidence="1">
    <location>
        <begin position="395"/>
        <end position="412"/>
    </location>
</feature>
<dbReference type="RefSeq" id="WP_313321757.1">
    <property type="nucleotide sequence ID" value="NZ_CP134878.1"/>
</dbReference>
<proteinExistence type="predicted"/>
<keyword evidence="1" id="KW-1133">Transmembrane helix</keyword>